<gene>
    <name evidence="1" type="ORF">BH720_035225</name>
</gene>
<sequence>MQPPIPIGTLLQNRYQILKILGQGGFGRTYLAEDKGRFNEWCALKEFIPQQTGTYALEKSKELFQREASTLYQIRHPQVPQFRATFEQEGRLFLVQDYVEGKTYRALLAERQYQGRAFSEAEIHKLLEQLLPVLAQIHAQGIIHRDISPDNIMWRQSDSLPVLIDFGVVKEVVTRFRSPEETVPQATTVGKAGYAPKEQMQMGLAYPSSDLYALAVTLLVLLTGREPQELFDPNQMSWQIPVGNHPQLRPVLSRMLSYQPSDRFAHANEVLAALQTPQSPAIPPTQPFPVQAASEVPPTQPFSPQPPTPSYSPYPNPSEMATMVRGRAIATAEF</sequence>
<organism evidence="1 2">
    <name type="scientific">Desertifilum tharense IPPAS B-1220</name>
    <dbReference type="NCBI Taxonomy" id="1781255"/>
    <lineage>
        <taxon>Bacteria</taxon>
        <taxon>Bacillati</taxon>
        <taxon>Cyanobacteriota</taxon>
        <taxon>Cyanophyceae</taxon>
        <taxon>Desertifilales</taxon>
        <taxon>Desertifilaceae</taxon>
        <taxon>Desertifilum</taxon>
    </lineage>
</organism>
<reference evidence="1 2" key="1">
    <citation type="journal article" date="2016" name="Genome Announc.">
        <title>Draft Genome Sequence of the Thermotolerant Cyanobacterium Desertifilum sp. IPPAS B-1220.</title>
        <authorList>
            <person name="Mironov K.S."/>
            <person name="Sinetova M.A."/>
            <person name="Bolatkhan K."/>
            <person name="Zayadan B.K."/>
            <person name="Ustinova V.V."/>
            <person name="Kupriyanova E.V."/>
            <person name="Skrypnik A.N."/>
            <person name="Gogoleva N.E."/>
            <person name="Gogolev Y.V."/>
            <person name="Los D.A."/>
        </authorList>
    </citation>
    <scope>NUCLEOTIDE SEQUENCE [LARGE SCALE GENOMIC DNA]</scope>
    <source>
        <strain evidence="1 2">IPPAS B-1220</strain>
    </source>
</reference>
<evidence type="ECO:0000313" key="2">
    <source>
        <dbReference type="Proteomes" id="UP000095472"/>
    </source>
</evidence>
<evidence type="ECO:0000313" key="1">
    <source>
        <dbReference type="EMBL" id="XPM64183.1"/>
    </source>
</evidence>
<protein>
    <submittedName>
        <fullName evidence="1">Protein kinase domain-containing protein</fullName>
    </submittedName>
</protein>
<name>A0ACD5GTE8_9CYAN</name>
<accession>A0ACD5GTE8</accession>
<keyword evidence="2" id="KW-1185">Reference proteome</keyword>
<dbReference type="EMBL" id="CP182909">
    <property type="protein sequence ID" value="XPM64183.1"/>
    <property type="molecule type" value="Genomic_DNA"/>
</dbReference>
<keyword evidence="1" id="KW-0418">Kinase</keyword>
<keyword evidence="1" id="KW-0808">Transferase</keyword>
<dbReference type="Proteomes" id="UP000095472">
    <property type="component" value="Chromosome"/>
</dbReference>
<proteinExistence type="predicted"/>